<dbReference type="Gene3D" id="4.10.60.10">
    <property type="entry name" value="Zinc finger, CCHC-type"/>
    <property type="match status" value="1"/>
</dbReference>
<accession>A0AAN9TGI5</accession>
<protein>
    <submittedName>
        <fullName evidence="1">Uncharacterized protein</fullName>
    </submittedName>
</protein>
<name>A0AAN9TGI5_9HEMI</name>
<proteinExistence type="predicted"/>
<reference evidence="1 2" key="1">
    <citation type="submission" date="2024-03" db="EMBL/GenBank/DDBJ databases">
        <title>Adaptation during the transition from Ophiocordyceps entomopathogen to insect associate is accompanied by gene loss and intensified selection.</title>
        <authorList>
            <person name="Ward C.M."/>
            <person name="Onetto C.A."/>
            <person name="Borneman A.R."/>
        </authorList>
    </citation>
    <scope>NUCLEOTIDE SEQUENCE [LARGE SCALE GENOMIC DNA]</scope>
    <source>
        <strain evidence="1">AWRI1</strain>
        <tissue evidence="1">Single Adult Female</tissue>
    </source>
</reference>
<sequence length="251" mass="29224">MSLVLFHLDPPQQFSFKPADWPNWRVNFERFRIASGLNKEDDYRQICTLIYVMGPQANDIRRTFTFEATEDRTKYATILSKFETYFFPPRNVIRERYIFNIRNQNPGETGEQFIAALHKLSETCGFGVMKDELIRDRIIAGIADSELSRKLRYTAKLTLCKAIEMVRAYENAPRRTRSIQVVVQNEIAHYNKHTCSDCGGDKHRPEICPARNIRCHKCRLIGHYTEQCNVLAVANLNQVRFPSITASKRNK</sequence>
<dbReference type="PANTHER" id="PTHR33198:SF20">
    <property type="entry name" value="RETROTRANSPOSON GAG DOMAIN-CONTAINING PROTEIN"/>
    <property type="match status" value="1"/>
</dbReference>
<dbReference type="PANTHER" id="PTHR33198">
    <property type="entry name" value="ANK_REP_REGION DOMAIN-CONTAINING PROTEIN-RELATED"/>
    <property type="match status" value="1"/>
</dbReference>
<comment type="caution">
    <text evidence="1">The sequence shown here is derived from an EMBL/GenBank/DDBJ whole genome shotgun (WGS) entry which is preliminary data.</text>
</comment>
<gene>
    <name evidence="1" type="ORF">V9T40_002620</name>
</gene>
<dbReference type="EMBL" id="JBBCAQ010000022">
    <property type="protein sequence ID" value="KAK7591007.1"/>
    <property type="molecule type" value="Genomic_DNA"/>
</dbReference>
<keyword evidence="2" id="KW-1185">Reference proteome</keyword>
<dbReference type="AlphaFoldDB" id="A0AAN9TGI5"/>
<evidence type="ECO:0000313" key="2">
    <source>
        <dbReference type="Proteomes" id="UP001367676"/>
    </source>
</evidence>
<organism evidence="1 2">
    <name type="scientific">Parthenolecanium corni</name>
    <dbReference type="NCBI Taxonomy" id="536013"/>
    <lineage>
        <taxon>Eukaryota</taxon>
        <taxon>Metazoa</taxon>
        <taxon>Ecdysozoa</taxon>
        <taxon>Arthropoda</taxon>
        <taxon>Hexapoda</taxon>
        <taxon>Insecta</taxon>
        <taxon>Pterygota</taxon>
        <taxon>Neoptera</taxon>
        <taxon>Paraneoptera</taxon>
        <taxon>Hemiptera</taxon>
        <taxon>Sternorrhyncha</taxon>
        <taxon>Coccoidea</taxon>
        <taxon>Coccidae</taxon>
        <taxon>Parthenolecanium</taxon>
    </lineage>
</organism>
<evidence type="ECO:0000313" key="1">
    <source>
        <dbReference type="EMBL" id="KAK7591007.1"/>
    </source>
</evidence>
<dbReference type="Proteomes" id="UP001367676">
    <property type="component" value="Unassembled WGS sequence"/>
</dbReference>